<dbReference type="GO" id="GO:0034039">
    <property type="term" value="F:8-oxo-7,8-dihydroguanine DNA N-glycosylase activity"/>
    <property type="evidence" value="ECO:0007669"/>
    <property type="project" value="TreeGrafter"/>
</dbReference>
<keyword evidence="13" id="KW-0234">DNA repair</keyword>
<dbReference type="Gene3D" id="1.10.1670.10">
    <property type="entry name" value="Helix-hairpin-Helix base-excision DNA repair enzymes (C-terminal)"/>
    <property type="match status" value="1"/>
</dbReference>
<organism evidence="16 17">
    <name type="scientific">Eiseniibacteriota bacterium</name>
    <dbReference type="NCBI Taxonomy" id="2212470"/>
    <lineage>
        <taxon>Bacteria</taxon>
        <taxon>Candidatus Eiseniibacteriota</taxon>
    </lineage>
</organism>
<protein>
    <recommendedName>
        <fullName evidence="6">Adenine DNA glycosylase</fullName>
        <ecNumber evidence="5">3.2.2.31</ecNumber>
    </recommendedName>
</protein>
<dbReference type="AlphaFoldDB" id="A0A538SQ68"/>
<dbReference type="InterPro" id="IPR044298">
    <property type="entry name" value="MIG/MutY"/>
</dbReference>
<evidence type="ECO:0000313" key="17">
    <source>
        <dbReference type="Proteomes" id="UP000319829"/>
    </source>
</evidence>
<keyword evidence="12" id="KW-0411">Iron-sulfur</keyword>
<evidence type="ECO:0000256" key="11">
    <source>
        <dbReference type="ARBA" id="ARBA00023004"/>
    </source>
</evidence>
<comment type="caution">
    <text evidence="16">The sequence shown here is derived from an EMBL/GenBank/DDBJ whole genome shotgun (WGS) entry which is preliminary data.</text>
</comment>
<dbReference type="GO" id="GO:0006284">
    <property type="term" value="P:base-excision repair"/>
    <property type="evidence" value="ECO:0007669"/>
    <property type="project" value="InterPro"/>
</dbReference>
<dbReference type="GO" id="GO:0032357">
    <property type="term" value="F:oxidized purine DNA binding"/>
    <property type="evidence" value="ECO:0007669"/>
    <property type="project" value="TreeGrafter"/>
</dbReference>
<dbReference type="InterPro" id="IPR003265">
    <property type="entry name" value="HhH-GPD_domain"/>
</dbReference>
<evidence type="ECO:0000256" key="3">
    <source>
        <dbReference type="ARBA" id="ARBA00002933"/>
    </source>
</evidence>
<evidence type="ECO:0000256" key="4">
    <source>
        <dbReference type="ARBA" id="ARBA00008343"/>
    </source>
</evidence>
<name>A0A538SQ68_UNCEI</name>
<keyword evidence="8" id="KW-0479">Metal-binding</keyword>
<proteinExistence type="inferred from homology"/>
<dbReference type="FunFam" id="1.10.340.30:FF:000002">
    <property type="entry name" value="Adenine DNA glycosylase"/>
    <property type="match status" value="1"/>
</dbReference>
<sequence>MVLGAAMTRGLRASILAWYTEHRRDLPWRRSRDPYAIWVSEVMLQQTRVETVIPYYQRFLRRFPKVGSLARAREEDVRASWSGLGYYRRARHMHAAAQIIVREHAARLPSNRDALLSLPGIGDYTAAAIESIAFGRPAAAVDGNVVRVLARIYGLEGRRDSARLRRAVTERAVTLIAGPRAGDWTLALMELGVRICLPRDPLCERCPAARLCFARRSGAPDRFPEPPAVRAPRVERRLLLVARSGYRVLLVPDEADARATWTLPYARLLRAPASRAARALARRHLSNPSAPEGPCAEFRHRTFSCDSTYEVWRLKLDPERARLHLQRHKAAAGGTGPAFWATPGQLREMPVRAPTLKALSRLAGSRPPSSVV</sequence>
<comment type="cofactor">
    <cofactor evidence="2">
        <name>[4Fe-4S] cluster</name>
        <dbReference type="ChEBI" id="CHEBI:49883"/>
    </cofactor>
</comment>
<comment type="similarity">
    <text evidence="4">Belongs to the Nth/MutY family.</text>
</comment>
<evidence type="ECO:0000256" key="14">
    <source>
        <dbReference type="ARBA" id="ARBA00023295"/>
    </source>
</evidence>
<comment type="catalytic activity">
    <reaction evidence="1">
        <text>Hydrolyzes free adenine bases from 7,8-dihydro-8-oxoguanine:adenine mismatched double-stranded DNA, leaving an apurinic site.</text>
        <dbReference type="EC" id="3.2.2.31"/>
    </reaction>
</comment>
<evidence type="ECO:0000256" key="5">
    <source>
        <dbReference type="ARBA" id="ARBA00012045"/>
    </source>
</evidence>
<keyword evidence="11" id="KW-0408">Iron</keyword>
<accession>A0A538SQ68</accession>
<dbReference type="InterPro" id="IPR004036">
    <property type="entry name" value="Endonuclease-III-like_CS2"/>
</dbReference>
<dbReference type="Proteomes" id="UP000319829">
    <property type="component" value="Unassembled WGS sequence"/>
</dbReference>
<keyword evidence="7" id="KW-0004">4Fe-4S</keyword>
<evidence type="ECO:0000256" key="7">
    <source>
        <dbReference type="ARBA" id="ARBA00022485"/>
    </source>
</evidence>
<dbReference type="Gene3D" id="1.10.340.30">
    <property type="entry name" value="Hypothetical protein, domain 2"/>
    <property type="match status" value="1"/>
</dbReference>
<gene>
    <name evidence="16" type="ORF">E6K74_09300</name>
</gene>
<dbReference type="SMART" id="SM00478">
    <property type="entry name" value="ENDO3c"/>
    <property type="match status" value="1"/>
</dbReference>
<evidence type="ECO:0000256" key="9">
    <source>
        <dbReference type="ARBA" id="ARBA00022763"/>
    </source>
</evidence>
<dbReference type="PANTHER" id="PTHR42944">
    <property type="entry name" value="ADENINE DNA GLYCOSYLASE"/>
    <property type="match status" value="1"/>
</dbReference>
<evidence type="ECO:0000259" key="15">
    <source>
        <dbReference type="SMART" id="SM00478"/>
    </source>
</evidence>
<dbReference type="GO" id="GO:0006298">
    <property type="term" value="P:mismatch repair"/>
    <property type="evidence" value="ECO:0007669"/>
    <property type="project" value="TreeGrafter"/>
</dbReference>
<dbReference type="CDD" id="cd00056">
    <property type="entry name" value="ENDO3c"/>
    <property type="match status" value="1"/>
</dbReference>
<evidence type="ECO:0000256" key="1">
    <source>
        <dbReference type="ARBA" id="ARBA00000843"/>
    </source>
</evidence>
<keyword evidence="10" id="KW-0378">Hydrolase</keyword>
<dbReference type="PANTHER" id="PTHR42944:SF1">
    <property type="entry name" value="ADENINE DNA GLYCOSYLASE"/>
    <property type="match status" value="1"/>
</dbReference>
<keyword evidence="9" id="KW-0227">DNA damage</keyword>
<evidence type="ECO:0000256" key="10">
    <source>
        <dbReference type="ARBA" id="ARBA00022801"/>
    </source>
</evidence>
<feature type="domain" description="HhH-GPD" evidence="15">
    <location>
        <begin position="43"/>
        <end position="194"/>
    </location>
</feature>
<dbReference type="GO" id="GO:0051539">
    <property type="term" value="F:4 iron, 4 sulfur cluster binding"/>
    <property type="evidence" value="ECO:0007669"/>
    <property type="project" value="UniProtKB-KW"/>
</dbReference>
<dbReference type="PROSITE" id="PS01155">
    <property type="entry name" value="ENDONUCLEASE_III_2"/>
    <property type="match status" value="1"/>
</dbReference>
<dbReference type="GO" id="GO:0046872">
    <property type="term" value="F:metal ion binding"/>
    <property type="evidence" value="ECO:0007669"/>
    <property type="project" value="UniProtKB-KW"/>
</dbReference>
<evidence type="ECO:0000256" key="13">
    <source>
        <dbReference type="ARBA" id="ARBA00023204"/>
    </source>
</evidence>
<dbReference type="EMBL" id="VBOU01000085">
    <property type="protein sequence ID" value="TMQ53522.1"/>
    <property type="molecule type" value="Genomic_DNA"/>
</dbReference>
<reference evidence="16 17" key="1">
    <citation type="journal article" date="2019" name="Nat. Microbiol.">
        <title>Mediterranean grassland soil C-N compound turnover is dependent on rainfall and depth, and is mediated by genomically divergent microorganisms.</title>
        <authorList>
            <person name="Diamond S."/>
            <person name="Andeer P.F."/>
            <person name="Li Z."/>
            <person name="Crits-Christoph A."/>
            <person name="Burstein D."/>
            <person name="Anantharaman K."/>
            <person name="Lane K.R."/>
            <person name="Thomas B.C."/>
            <person name="Pan C."/>
            <person name="Northen T.R."/>
            <person name="Banfield J.F."/>
        </authorList>
    </citation>
    <scope>NUCLEOTIDE SEQUENCE [LARGE SCALE GENOMIC DNA]</scope>
    <source>
        <strain evidence="16">WS_4</strain>
    </source>
</reference>
<dbReference type="SUPFAM" id="SSF48150">
    <property type="entry name" value="DNA-glycosylase"/>
    <property type="match status" value="1"/>
</dbReference>
<dbReference type="EC" id="3.2.2.31" evidence="5"/>
<evidence type="ECO:0000256" key="2">
    <source>
        <dbReference type="ARBA" id="ARBA00001966"/>
    </source>
</evidence>
<dbReference type="InterPro" id="IPR023170">
    <property type="entry name" value="HhH_base_excis_C"/>
</dbReference>
<keyword evidence="14" id="KW-0326">Glycosidase</keyword>
<evidence type="ECO:0000256" key="6">
    <source>
        <dbReference type="ARBA" id="ARBA00022023"/>
    </source>
</evidence>
<evidence type="ECO:0000256" key="8">
    <source>
        <dbReference type="ARBA" id="ARBA00022723"/>
    </source>
</evidence>
<dbReference type="Pfam" id="PF00730">
    <property type="entry name" value="HhH-GPD"/>
    <property type="match status" value="1"/>
</dbReference>
<evidence type="ECO:0000256" key="12">
    <source>
        <dbReference type="ARBA" id="ARBA00023014"/>
    </source>
</evidence>
<dbReference type="GO" id="GO:0000701">
    <property type="term" value="F:purine-specific mismatch base pair DNA N-glycosylase activity"/>
    <property type="evidence" value="ECO:0007669"/>
    <property type="project" value="UniProtKB-EC"/>
</dbReference>
<comment type="function">
    <text evidence="3">Adenine glycosylase active on G-A mispairs. MutY also corrects error-prone DNA synthesis past GO lesions which are due to the oxidatively damaged form of guanine: 7,8-dihydro-8-oxoguanine (8-oxo-dGTP).</text>
</comment>
<dbReference type="InterPro" id="IPR011257">
    <property type="entry name" value="DNA_glycosylase"/>
</dbReference>
<dbReference type="GO" id="GO:0035485">
    <property type="term" value="F:adenine/guanine mispair binding"/>
    <property type="evidence" value="ECO:0007669"/>
    <property type="project" value="TreeGrafter"/>
</dbReference>
<evidence type="ECO:0000313" key="16">
    <source>
        <dbReference type="EMBL" id="TMQ53522.1"/>
    </source>
</evidence>